<reference evidence="3 4" key="1">
    <citation type="submission" date="2018-08" db="EMBL/GenBank/DDBJ databases">
        <title>Murine metabolic-syndrome-specific gut microbial biobank.</title>
        <authorList>
            <person name="Liu C."/>
        </authorList>
    </citation>
    <scope>NUCLEOTIDE SEQUENCE [LARGE SCALE GENOMIC DNA]</scope>
    <source>
        <strain evidence="3 4">X69</strain>
    </source>
</reference>
<dbReference type="AlphaFoldDB" id="A0A845REI4"/>
<proteinExistence type="predicted"/>
<dbReference type="InterPro" id="IPR023875">
    <property type="entry name" value="DNA_repair_put"/>
</dbReference>
<dbReference type="Proteomes" id="UP000446348">
    <property type="component" value="Unassembled WGS sequence"/>
</dbReference>
<dbReference type="InterPro" id="IPR025404">
    <property type="entry name" value="DUF4130"/>
</dbReference>
<evidence type="ECO:0000256" key="1">
    <source>
        <dbReference type="SAM" id="MobiDB-lite"/>
    </source>
</evidence>
<feature type="domain" description="DUF4130" evidence="2">
    <location>
        <begin position="97"/>
        <end position="256"/>
    </location>
</feature>
<organism evidence="3 4">
    <name type="scientific">Anaerotruncus colihominis</name>
    <dbReference type="NCBI Taxonomy" id="169435"/>
    <lineage>
        <taxon>Bacteria</taxon>
        <taxon>Bacillati</taxon>
        <taxon>Bacillota</taxon>
        <taxon>Clostridia</taxon>
        <taxon>Eubacteriales</taxon>
        <taxon>Oscillospiraceae</taxon>
        <taxon>Anaerotruncus</taxon>
    </lineage>
</organism>
<dbReference type="EMBL" id="QXWZ01000007">
    <property type="protein sequence ID" value="NBI78420.1"/>
    <property type="molecule type" value="Genomic_DNA"/>
</dbReference>
<evidence type="ECO:0000259" key="2">
    <source>
        <dbReference type="Pfam" id="PF13566"/>
    </source>
</evidence>
<feature type="region of interest" description="Disordered" evidence="1">
    <location>
        <begin position="1"/>
        <end position="21"/>
    </location>
</feature>
<dbReference type="Pfam" id="PF13566">
    <property type="entry name" value="DUF4130"/>
    <property type="match status" value="1"/>
</dbReference>
<gene>
    <name evidence="3" type="ORF">D3Z39_05965</name>
</gene>
<dbReference type="RefSeq" id="WP_160209264.1">
    <property type="nucleotide sequence ID" value="NZ_CASBEY010000001.1"/>
</dbReference>
<evidence type="ECO:0000313" key="4">
    <source>
        <dbReference type="Proteomes" id="UP000446348"/>
    </source>
</evidence>
<sequence length="286" mass="32559">MPDRSTVKNGSSRPPFVQGPAYRSDGSFEGLLCCVFESYTRRELPAELLEPDAATLFPTRDITTDLAHADRVWRSLIRMGGEVCDWVRDGWNSCAAKRERVIFDFIRAAYRYGAAVTDLLSESSTAALFRLVRAQRNEAHLLIEFARFSDFGGALVCVIDPKSIVLAEMGAHFSARFPEETFMIFDRTHGLALFYRPYVSVIRPVDDLTLPPADDAERCFRDLWRHYYRSIAIEGRYNPKCRMTHMAKRFWKNMPELDYETGVLRAEEAAVPKELSDPAALKMVPG</sequence>
<dbReference type="NCBIfam" id="TIGR03915">
    <property type="entry name" value="SAM_7_link_chp"/>
    <property type="match status" value="1"/>
</dbReference>
<comment type="caution">
    <text evidence="3">The sequence shown here is derived from an EMBL/GenBank/DDBJ whole genome shotgun (WGS) entry which is preliminary data.</text>
</comment>
<name>A0A845REI4_9FIRM</name>
<dbReference type="OrthoDB" id="5290748at2"/>
<protein>
    <submittedName>
        <fullName evidence="3">DNA metabolism protein</fullName>
    </submittedName>
</protein>
<accession>A0A845REI4</accession>
<evidence type="ECO:0000313" key="3">
    <source>
        <dbReference type="EMBL" id="NBI78420.1"/>
    </source>
</evidence>